<evidence type="ECO:0008006" key="4">
    <source>
        <dbReference type="Google" id="ProtNLM"/>
    </source>
</evidence>
<dbReference type="InterPro" id="IPR043777">
    <property type="entry name" value="DUF5719"/>
</dbReference>
<evidence type="ECO:0000313" key="3">
    <source>
        <dbReference type="Proteomes" id="UP000238650"/>
    </source>
</evidence>
<dbReference type="RefSeq" id="WP_105805931.1">
    <property type="nucleotide sequence ID" value="NZ_MWZD01000018.1"/>
</dbReference>
<dbReference type="Pfam" id="PF18986">
    <property type="entry name" value="DUF5719"/>
    <property type="match status" value="1"/>
</dbReference>
<evidence type="ECO:0000313" key="2">
    <source>
        <dbReference type="EMBL" id="PRI10580.1"/>
    </source>
</evidence>
<keyword evidence="1" id="KW-1133">Transmembrane helix</keyword>
<keyword evidence="1" id="KW-0812">Transmembrane</keyword>
<name>A0A2S9QLV9_9MICO</name>
<sequence>MSQGSRLLRGGARAVAGAVVVGVCATAVVLLGGASLPEVVREPAAITVDTTQDSSRTLVCAGSFAELGADPARPSVAIPRGEPSVVVSGAAAAAALTRPEGNEGAPATFTAPLSEPLAAAQLQSVETENLRGLAASACAEPLNEQWLLGGGTSAGISTTLSLANPGKVPATVRIEVFDENGPVDSVQSAGVLVAPGSQQTVSLSGYAPDRERVAVRVVSTGAPVTAGLGIGQVEGISPFAVSSVTRQGRPQEQLVLPGIANVSDHDSLHASDAGEGDEFPVIVRVFAPDGGSGTARLRALGDGGSVELGTVDFAGDAVAELRIVSWPEGAHALAVEADVPVLAAALGSSTVDERHDYEWVTPAPPIAADQAVAAPVVAGGRPVIANAGGGEARGRVARADGSGDPATVRVPAGGSVLVRSPATAVLTSSEPVSAGVRVLGKGAIAAYPVLAPDAREGELTVYTR</sequence>
<protein>
    <recommendedName>
        <fullName evidence="4">Large extracellular alpha-helical protein</fullName>
    </recommendedName>
</protein>
<dbReference type="AlphaFoldDB" id="A0A2S9QLV9"/>
<keyword evidence="3" id="KW-1185">Reference proteome</keyword>
<keyword evidence="1" id="KW-0472">Membrane</keyword>
<gene>
    <name evidence="2" type="ORF">B4915_11320</name>
</gene>
<dbReference type="EMBL" id="MWZD01000018">
    <property type="protein sequence ID" value="PRI10580.1"/>
    <property type="molecule type" value="Genomic_DNA"/>
</dbReference>
<reference evidence="2 3" key="1">
    <citation type="journal article" date="2017" name="New Microbes New Infect">
        <title>Genome sequence of 'Leucobacter massiliensis' sp. nov. isolated from human pharynx after travel to the 2014 Hajj.</title>
        <authorList>
            <person name="Leangapichart T."/>
            <person name="Gautret P."/>
            <person name="Nguyen T.T."/>
            <person name="Armstrong N."/>
            <person name="Rolain J.M."/>
        </authorList>
    </citation>
    <scope>NUCLEOTIDE SEQUENCE [LARGE SCALE GENOMIC DNA]</scope>
    <source>
        <strain evidence="2 3">122RC15</strain>
    </source>
</reference>
<comment type="caution">
    <text evidence="2">The sequence shown here is derived from an EMBL/GenBank/DDBJ whole genome shotgun (WGS) entry which is preliminary data.</text>
</comment>
<accession>A0A2S9QLV9</accession>
<dbReference type="OrthoDB" id="3264966at2"/>
<dbReference type="Proteomes" id="UP000238650">
    <property type="component" value="Unassembled WGS sequence"/>
</dbReference>
<organism evidence="2 3">
    <name type="scientific">Leucobacter massiliensis</name>
    <dbReference type="NCBI Taxonomy" id="1686285"/>
    <lineage>
        <taxon>Bacteria</taxon>
        <taxon>Bacillati</taxon>
        <taxon>Actinomycetota</taxon>
        <taxon>Actinomycetes</taxon>
        <taxon>Micrococcales</taxon>
        <taxon>Microbacteriaceae</taxon>
        <taxon>Leucobacter</taxon>
    </lineage>
</organism>
<evidence type="ECO:0000256" key="1">
    <source>
        <dbReference type="SAM" id="Phobius"/>
    </source>
</evidence>
<feature type="transmembrane region" description="Helical" evidence="1">
    <location>
        <begin position="12"/>
        <end position="34"/>
    </location>
</feature>
<proteinExistence type="predicted"/>